<feature type="chain" id="PRO_5037424284" evidence="2">
    <location>
        <begin position="22"/>
        <end position="359"/>
    </location>
</feature>
<dbReference type="AlphaFoldDB" id="A0A976IGI6"/>
<keyword evidence="4" id="KW-1185">Reference proteome</keyword>
<feature type="signal peptide" evidence="2">
    <location>
        <begin position="1"/>
        <end position="21"/>
    </location>
</feature>
<dbReference type="KEGG" id="blac:94348889"/>
<dbReference type="EMBL" id="SHOA02000069">
    <property type="protein sequence ID" value="TDH70620.1"/>
    <property type="molecule type" value="Genomic_DNA"/>
</dbReference>
<gene>
    <name evidence="3" type="ORF">CCR75_005135</name>
</gene>
<dbReference type="GeneID" id="94348889"/>
<organism evidence="3 4">
    <name type="scientific">Bremia lactucae</name>
    <name type="common">Lettuce downy mildew</name>
    <dbReference type="NCBI Taxonomy" id="4779"/>
    <lineage>
        <taxon>Eukaryota</taxon>
        <taxon>Sar</taxon>
        <taxon>Stramenopiles</taxon>
        <taxon>Oomycota</taxon>
        <taxon>Peronosporomycetes</taxon>
        <taxon>Peronosporales</taxon>
        <taxon>Peronosporaceae</taxon>
        <taxon>Bremia</taxon>
    </lineage>
</organism>
<reference evidence="3 4" key="1">
    <citation type="journal article" date="2021" name="Genome Biol.">
        <title>AFLAP: assembly-free linkage analysis pipeline using k-mers from genome sequencing data.</title>
        <authorList>
            <person name="Fletcher K."/>
            <person name="Zhang L."/>
            <person name="Gil J."/>
            <person name="Han R."/>
            <person name="Cavanaugh K."/>
            <person name="Michelmore R."/>
        </authorList>
    </citation>
    <scope>NUCLEOTIDE SEQUENCE [LARGE SCALE GENOMIC DNA]</scope>
    <source>
        <strain evidence="3 4">SF5</strain>
    </source>
</reference>
<proteinExistence type="predicted"/>
<feature type="compositionally biased region" description="Basic and acidic residues" evidence="1">
    <location>
        <begin position="333"/>
        <end position="359"/>
    </location>
</feature>
<sequence length="359" mass="39719">MWGMKVFSIAIAAAALTKARAAPKFEINVIPRSQMKAKASPGLNSVPSRNPLPAFQGPFVSSLEPLPCIHEKRNIQGGKAYMLDLCLLTNVTIKVMIEESARVKVKSMESHMEGGDDDSATMEDPVSEEKLGPPISTILGIFRGWQMDPITMSYKNMVYDDGDRCMDTHHYSVIVELIPSDSVESSPKLFGLIKTGMCSFKASLLMYVSEDDRFTKQGIHTPGVVDISDARASLPVICGEMNCQYGAITKRLRDLSDEIRDIQVMITKGLLTERSASFNMTLEASKNTLGSTSRILERSLDLLHDVEDLQLTLIKRFSVKEDAAKTRFAGQEAEQRNQKEDINLPDGLDRVEEQGRAVA</sequence>
<feature type="region of interest" description="Disordered" evidence="1">
    <location>
        <begin position="108"/>
        <end position="128"/>
    </location>
</feature>
<comment type="caution">
    <text evidence="3">The sequence shown here is derived from an EMBL/GenBank/DDBJ whole genome shotgun (WGS) entry which is preliminary data.</text>
</comment>
<keyword evidence="2" id="KW-0732">Signal</keyword>
<evidence type="ECO:0000313" key="3">
    <source>
        <dbReference type="EMBL" id="TDH70620.1"/>
    </source>
</evidence>
<accession>A0A976IGI6</accession>
<protein>
    <submittedName>
        <fullName evidence="3">Uncharacterized protein</fullName>
    </submittedName>
</protein>
<evidence type="ECO:0000256" key="1">
    <source>
        <dbReference type="SAM" id="MobiDB-lite"/>
    </source>
</evidence>
<evidence type="ECO:0000313" key="4">
    <source>
        <dbReference type="Proteomes" id="UP000294530"/>
    </source>
</evidence>
<dbReference type="RefSeq" id="XP_067820119.1">
    <property type="nucleotide sequence ID" value="XM_067963218.1"/>
</dbReference>
<dbReference type="OrthoDB" id="166809at2759"/>
<dbReference type="Proteomes" id="UP000294530">
    <property type="component" value="Unassembled WGS sequence"/>
</dbReference>
<evidence type="ECO:0000256" key="2">
    <source>
        <dbReference type="SAM" id="SignalP"/>
    </source>
</evidence>
<feature type="region of interest" description="Disordered" evidence="1">
    <location>
        <begin position="328"/>
        <end position="359"/>
    </location>
</feature>
<name>A0A976IGI6_BRELC</name>